<dbReference type="EMBL" id="JARQDV010000016">
    <property type="protein sequence ID" value="MDT2966028.1"/>
    <property type="molecule type" value="Genomic_DNA"/>
</dbReference>
<evidence type="ECO:0000256" key="7">
    <source>
        <dbReference type="ARBA" id="ARBA00023136"/>
    </source>
</evidence>
<feature type="transmembrane region" description="Helical" evidence="8">
    <location>
        <begin position="280"/>
        <end position="299"/>
    </location>
</feature>
<keyword evidence="6 8" id="KW-1133">Transmembrane helix</keyword>
<evidence type="ECO:0000256" key="6">
    <source>
        <dbReference type="ARBA" id="ARBA00022989"/>
    </source>
</evidence>
<dbReference type="AlphaFoldDB" id="A0AAW8URG9"/>
<feature type="transmembrane region" description="Helical" evidence="8">
    <location>
        <begin position="9"/>
        <end position="33"/>
    </location>
</feature>
<evidence type="ECO:0000256" key="8">
    <source>
        <dbReference type="SAM" id="Phobius"/>
    </source>
</evidence>
<feature type="transmembrane region" description="Helical" evidence="8">
    <location>
        <begin position="221"/>
        <end position="240"/>
    </location>
</feature>
<keyword evidence="4" id="KW-1003">Cell membrane</keyword>
<comment type="subcellular location">
    <subcellularLocation>
        <location evidence="1">Cell membrane</location>
        <topology evidence="1">Multi-pass membrane protein</topology>
    </subcellularLocation>
</comment>
<feature type="transmembrane region" description="Helical" evidence="8">
    <location>
        <begin position="39"/>
        <end position="61"/>
    </location>
</feature>
<dbReference type="GO" id="GO:0055085">
    <property type="term" value="P:transmembrane transport"/>
    <property type="evidence" value="ECO:0007669"/>
    <property type="project" value="TreeGrafter"/>
</dbReference>
<dbReference type="Pfam" id="PF01594">
    <property type="entry name" value="AI-2E_transport"/>
    <property type="match status" value="1"/>
</dbReference>
<dbReference type="GO" id="GO:0005886">
    <property type="term" value="C:plasma membrane"/>
    <property type="evidence" value="ECO:0007669"/>
    <property type="project" value="UniProtKB-SubCell"/>
</dbReference>
<dbReference type="PANTHER" id="PTHR21716:SF53">
    <property type="entry name" value="PERMEASE PERM-RELATED"/>
    <property type="match status" value="1"/>
</dbReference>
<sequence>MEFLKKSKIFAGLVIVCLLGIAVWIYSNILFVFRPLEAIFSSVFLPVLISIFIFYIFLPFFNWVKRRTKKKSIALYATLLLIVFAAYLIIQVIGPALAYEMGRFINQIPVIINLVIDNIDHSYLEELFGPFIDSIDISQASNFAMQFITGATNSLTSLISIVSHSAIVLFTIPLLLVYMFKDGEKVPDFLANKTPKKYQGLMRQLCSDFHQAASAYIGGKLLVCSYVAVSSYLIFSLLGLQNALLLGLICGVLDIIPYFGPFIGAAPAFLFALSLDIRTAILLVVGITIIQLGESYLVSPLVMNKVLHIHPIIAVFLLLIAGNLLGFVGMIVALPVYSIIMAMSGTLLRFFQERKLERSVIDKESL</sequence>
<accession>A0AAW8URG9</accession>
<keyword evidence="7 8" id="KW-0472">Membrane</keyword>
<feature type="transmembrane region" description="Helical" evidence="8">
    <location>
        <begin position="73"/>
        <end position="94"/>
    </location>
</feature>
<feature type="transmembrane region" description="Helical" evidence="8">
    <location>
        <begin position="311"/>
        <end position="340"/>
    </location>
</feature>
<evidence type="ECO:0000313" key="10">
    <source>
        <dbReference type="Proteomes" id="UP001268896"/>
    </source>
</evidence>
<evidence type="ECO:0000313" key="9">
    <source>
        <dbReference type="EMBL" id="MDT2966028.1"/>
    </source>
</evidence>
<protein>
    <submittedName>
        <fullName evidence="9">AI-2E family transporter</fullName>
    </submittedName>
</protein>
<dbReference type="Proteomes" id="UP001268896">
    <property type="component" value="Unassembled WGS sequence"/>
</dbReference>
<name>A0AAW8URG9_ENTCA</name>
<dbReference type="RefSeq" id="WP_311904551.1">
    <property type="nucleotide sequence ID" value="NZ_JARQDV010000016.1"/>
</dbReference>
<evidence type="ECO:0000256" key="3">
    <source>
        <dbReference type="ARBA" id="ARBA00022448"/>
    </source>
</evidence>
<comment type="caution">
    <text evidence="9">The sequence shown here is derived from an EMBL/GenBank/DDBJ whole genome shotgun (WGS) entry which is preliminary data.</text>
</comment>
<comment type="similarity">
    <text evidence="2">Belongs to the autoinducer-2 exporter (AI-2E) (TC 2.A.86) family.</text>
</comment>
<keyword evidence="3" id="KW-0813">Transport</keyword>
<dbReference type="PANTHER" id="PTHR21716">
    <property type="entry name" value="TRANSMEMBRANE PROTEIN"/>
    <property type="match status" value="1"/>
</dbReference>
<dbReference type="InterPro" id="IPR002549">
    <property type="entry name" value="AI-2E-like"/>
</dbReference>
<reference evidence="9" key="1">
    <citation type="submission" date="2023-03" db="EMBL/GenBank/DDBJ databases">
        <authorList>
            <person name="Shen W."/>
            <person name="Cai J."/>
        </authorList>
    </citation>
    <scope>NUCLEOTIDE SEQUENCE</scope>
    <source>
        <strain evidence="9">K72-2</strain>
    </source>
</reference>
<evidence type="ECO:0000256" key="4">
    <source>
        <dbReference type="ARBA" id="ARBA00022475"/>
    </source>
</evidence>
<keyword evidence="5 8" id="KW-0812">Transmembrane</keyword>
<proteinExistence type="inferred from homology"/>
<feature type="transmembrane region" description="Helical" evidence="8">
    <location>
        <begin position="246"/>
        <end position="273"/>
    </location>
</feature>
<organism evidence="9 10">
    <name type="scientific">Enterococcus casseliflavus</name>
    <name type="common">Enterococcus flavescens</name>
    <dbReference type="NCBI Taxonomy" id="37734"/>
    <lineage>
        <taxon>Bacteria</taxon>
        <taxon>Bacillati</taxon>
        <taxon>Bacillota</taxon>
        <taxon>Bacilli</taxon>
        <taxon>Lactobacillales</taxon>
        <taxon>Enterococcaceae</taxon>
        <taxon>Enterococcus</taxon>
    </lineage>
</organism>
<evidence type="ECO:0000256" key="1">
    <source>
        <dbReference type="ARBA" id="ARBA00004651"/>
    </source>
</evidence>
<evidence type="ECO:0000256" key="5">
    <source>
        <dbReference type="ARBA" id="ARBA00022692"/>
    </source>
</evidence>
<gene>
    <name evidence="9" type="ORF">P7I32_15705</name>
</gene>
<feature type="transmembrane region" description="Helical" evidence="8">
    <location>
        <begin position="158"/>
        <end position="180"/>
    </location>
</feature>
<evidence type="ECO:0000256" key="2">
    <source>
        <dbReference type="ARBA" id="ARBA00009773"/>
    </source>
</evidence>